<organism evidence="1 2">
    <name type="scientific">Stylosanthes scabra</name>
    <dbReference type="NCBI Taxonomy" id="79078"/>
    <lineage>
        <taxon>Eukaryota</taxon>
        <taxon>Viridiplantae</taxon>
        <taxon>Streptophyta</taxon>
        <taxon>Embryophyta</taxon>
        <taxon>Tracheophyta</taxon>
        <taxon>Spermatophyta</taxon>
        <taxon>Magnoliopsida</taxon>
        <taxon>eudicotyledons</taxon>
        <taxon>Gunneridae</taxon>
        <taxon>Pentapetalae</taxon>
        <taxon>rosids</taxon>
        <taxon>fabids</taxon>
        <taxon>Fabales</taxon>
        <taxon>Fabaceae</taxon>
        <taxon>Papilionoideae</taxon>
        <taxon>50 kb inversion clade</taxon>
        <taxon>dalbergioids sensu lato</taxon>
        <taxon>Dalbergieae</taxon>
        <taxon>Pterocarpus clade</taxon>
        <taxon>Stylosanthes</taxon>
    </lineage>
</organism>
<name>A0ABU6ZR38_9FABA</name>
<accession>A0ABU6ZR38</accession>
<keyword evidence="2" id="KW-1185">Reference proteome</keyword>
<comment type="caution">
    <text evidence="1">The sequence shown here is derived from an EMBL/GenBank/DDBJ whole genome shotgun (WGS) entry which is preliminary data.</text>
</comment>
<reference evidence="1 2" key="1">
    <citation type="journal article" date="2023" name="Plants (Basel)">
        <title>Bridging the Gap: Combining Genomics and Transcriptomics Approaches to Understand Stylosanthes scabra, an Orphan Legume from the Brazilian Caatinga.</title>
        <authorList>
            <person name="Ferreira-Neto J.R.C."/>
            <person name="da Silva M.D."/>
            <person name="Binneck E."/>
            <person name="de Melo N.F."/>
            <person name="da Silva R.H."/>
            <person name="de Melo A.L.T.M."/>
            <person name="Pandolfi V."/>
            <person name="Bustamante F.O."/>
            <person name="Brasileiro-Vidal A.C."/>
            <person name="Benko-Iseppon A.M."/>
        </authorList>
    </citation>
    <scope>NUCLEOTIDE SEQUENCE [LARGE SCALE GENOMIC DNA]</scope>
    <source>
        <tissue evidence="1">Leaves</tissue>
    </source>
</reference>
<dbReference type="Proteomes" id="UP001341840">
    <property type="component" value="Unassembled WGS sequence"/>
</dbReference>
<evidence type="ECO:0000313" key="2">
    <source>
        <dbReference type="Proteomes" id="UP001341840"/>
    </source>
</evidence>
<gene>
    <name evidence="1" type="ORF">PIB30_084231</name>
</gene>
<proteinExistence type="predicted"/>
<protein>
    <submittedName>
        <fullName evidence="1">Uncharacterized protein</fullName>
    </submittedName>
</protein>
<feature type="non-terminal residue" evidence="1">
    <location>
        <position position="55"/>
    </location>
</feature>
<sequence length="55" mass="6013">GAECSLKELELPTGPLFESLQGNFRINYKKRELPSVVQQHCVGALGKNAAQESEP</sequence>
<feature type="non-terminal residue" evidence="1">
    <location>
        <position position="1"/>
    </location>
</feature>
<dbReference type="EMBL" id="JASCZI010273220">
    <property type="protein sequence ID" value="MED6224457.1"/>
    <property type="molecule type" value="Genomic_DNA"/>
</dbReference>
<evidence type="ECO:0000313" key="1">
    <source>
        <dbReference type="EMBL" id="MED6224457.1"/>
    </source>
</evidence>